<dbReference type="PANTHER" id="PTHR32309:SF13">
    <property type="entry name" value="FERRIC ENTEROBACTIN TRANSPORT PROTEIN FEPE"/>
    <property type="match status" value="1"/>
</dbReference>
<proteinExistence type="predicted"/>
<evidence type="ECO:0000313" key="1">
    <source>
        <dbReference type="EMBL" id="MFF3665097.1"/>
    </source>
</evidence>
<keyword evidence="2" id="KW-1185">Reference proteome</keyword>
<gene>
    <name evidence="1" type="ORF">ACFYXI_05835</name>
</gene>
<name>A0ABW6SJF8_9ACTN</name>
<dbReference type="PANTHER" id="PTHR32309">
    <property type="entry name" value="TYROSINE-PROTEIN KINASE"/>
    <property type="match status" value="1"/>
</dbReference>
<dbReference type="Proteomes" id="UP001602013">
    <property type="component" value="Unassembled WGS sequence"/>
</dbReference>
<sequence length="298" mass="30998">MRKQVVVDVPPNSAILSIWFTAGDPVSAAAGAQAFAEAYLQNRTLSATRTLAVQMKALTTQLHQVDDELGKAAESVATLPHGTAARVVAEHQQSVLGKQVYSLSLKYDELKTIAITPGSVISQALPPSSPSAPSAPLYLGSGLFLGLLAGTGAAFARDRLDTRLRAPADVERLTTLPLLADIPLRADPGAFRSLAAGVVSSLGEGYHRLLVAELGTVAGAPVAERLGAALSHLAPVAVVTDPADRPDAAVLLLGLRRTTSTEVAQTVRRLARQGTTVLGAVTVPPTLPMTSRSMRQNA</sequence>
<dbReference type="InterPro" id="IPR050445">
    <property type="entry name" value="Bact_polysacc_biosynth/exp"/>
</dbReference>
<protein>
    <recommendedName>
        <fullName evidence="3">Polysaccharide chain length determinant N-terminal domain-containing protein</fullName>
    </recommendedName>
</protein>
<dbReference type="RefSeq" id="WP_387409338.1">
    <property type="nucleotide sequence ID" value="NZ_JBIASD010000003.1"/>
</dbReference>
<evidence type="ECO:0008006" key="3">
    <source>
        <dbReference type="Google" id="ProtNLM"/>
    </source>
</evidence>
<comment type="caution">
    <text evidence="1">The sequence shown here is derived from an EMBL/GenBank/DDBJ whole genome shotgun (WGS) entry which is preliminary data.</text>
</comment>
<accession>A0ABW6SJF8</accession>
<reference evidence="1 2" key="1">
    <citation type="submission" date="2024-10" db="EMBL/GenBank/DDBJ databases">
        <title>The Natural Products Discovery Center: Release of the First 8490 Sequenced Strains for Exploring Actinobacteria Biosynthetic Diversity.</title>
        <authorList>
            <person name="Kalkreuter E."/>
            <person name="Kautsar S.A."/>
            <person name="Yang D."/>
            <person name="Bader C.D."/>
            <person name="Teijaro C.N."/>
            <person name="Fluegel L."/>
            <person name="Davis C.M."/>
            <person name="Simpson J.R."/>
            <person name="Lauterbach L."/>
            <person name="Steele A.D."/>
            <person name="Gui C."/>
            <person name="Meng S."/>
            <person name="Li G."/>
            <person name="Viehrig K."/>
            <person name="Ye F."/>
            <person name="Su P."/>
            <person name="Kiefer A.F."/>
            <person name="Nichols A."/>
            <person name="Cepeda A.J."/>
            <person name="Yan W."/>
            <person name="Fan B."/>
            <person name="Jiang Y."/>
            <person name="Adhikari A."/>
            <person name="Zheng C.-J."/>
            <person name="Schuster L."/>
            <person name="Cowan T.M."/>
            <person name="Smanski M.J."/>
            <person name="Chevrette M.G."/>
            <person name="De Carvalho L.P.S."/>
            <person name="Shen B."/>
        </authorList>
    </citation>
    <scope>NUCLEOTIDE SEQUENCE [LARGE SCALE GENOMIC DNA]</scope>
    <source>
        <strain evidence="1 2">NPDC002173</strain>
    </source>
</reference>
<evidence type="ECO:0000313" key="2">
    <source>
        <dbReference type="Proteomes" id="UP001602013"/>
    </source>
</evidence>
<organism evidence="1 2">
    <name type="scientific">Microtetraspora malaysiensis</name>
    <dbReference type="NCBI Taxonomy" id="161358"/>
    <lineage>
        <taxon>Bacteria</taxon>
        <taxon>Bacillati</taxon>
        <taxon>Actinomycetota</taxon>
        <taxon>Actinomycetes</taxon>
        <taxon>Streptosporangiales</taxon>
        <taxon>Streptosporangiaceae</taxon>
        <taxon>Microtetraspora</taxon>
    </lineage>
</organism>
<dbReference type="EMBL" id="JBIASD010000003">
    <property type="protein sequence ID" value="MFF3665097.1"/>
    <property type="molecule type" value="Genomic_DNA"/>
</dbReference>